<keyword evidence="2" id="KW-0143">Chaperone</keyword>
<evidence type="ECO:0000313" key="3">
    <source>
        <dbReference type="EMBL" id="QBM87459.1"/>
    </source>
</evidence>
<dbReference type="Gene3D" id="1.10.287.370">
    <property type="match status" value="1"/>
</dbReference>
<keyword evidence="4" id="KW-1185">Reference proteome</keyword>
<gene>
    <name evidence="3" type="primary">MPUL0B06610</name>
    <name evidence="3" type="ORF">METSCH_B06610</name>
</gene>
<accession>A0A4P6XL43</accession>
<dbReference type="GO" id="GO:0044183">
    <property type="term" value="F:protein folding chaperone"/>
    <property type="evidence" value="ECO:0007669"/>
    <property type="project" value="TreeGrafter"/>
</dbReference>
<dbReference type="AlphaFoldDB" id="A0A4P6XL43"/>
<proteinExistence type="inferred from homology"/>
<dbReference type="EMBL" id="CP034457">
    <property type="protein sequence ID" value="QBM87459.1"/>
    <property type="molecule type" value="Genomic_DNA"/>
</dbReference>
<dbReference type="GO" id="GO:0005737">
    <property type="term" value="C:cytoplasm"/>
    <property type="evidence" value="ECO:0007669"/>
    <property type="project" value="TreeGrafter"/>
</dbReference>
<dbReference type="InterPro" id="IPR009053">
    <property type="entry name" value="Prefoldin"/>
</dbReference>
<dbReference type="PANTHER" id="PTHR20903">
    <property type="entry name" value="PREFOLDIN SUBUNIT 1-RELATED"/>
    <property type="match status" value="1"/>
</dbReference>
<name>A0A4P6XL43_9ASCO</name>
<dbReference type="STRING" id="2163413.A0A4P6XL43"/>
<dbReference type="InterPro" id="IPR002777">
    <property type="entry name" value="PFD_beta-like"/>
</dbReference>
<dbReference type="GO" id="GO:0016272">
    <property type="term" value="C:prefoldin complex"/>
    <property type="evidence" value="ECO:0007669"/>
    <property type="project" value="InterPro"/>
</dbReference>
<dbReference type="Proteomes" id="UP000292447">
    <property type="component" value="Chromosome II"/>
</dbReference>
<evidence type="ECO:0000256" key="1">
    <source>
        <dbReference type="ARBA" id="ARBA00008045"/>
    </source>
</evidence>
<evidence type="ECO:0000313" key="4">
    <source>
        <dbReference type="Proteomes" id="UP000292447"/>
    </source>
</evidence>
<dbReference type="SUPFAM" id="SSF46579">
    <property type="entry name" value="Prefoldin"/>
    <property type="match status" value="1"/>
</dbReference>
<sequence length="119" mass="13662">MSLDPQALQKLLLEMDSQLSKSRAELTMCNVQLDRVDTNLKIVENTNSRLSKLTLPGDDVWKGVGRAFVRNNVTDYLAKIQKDKKDFLETQKLLNTKKHYLETTLENTLKHMTDIVGKK</sequence>
<protein>
    <submittedName>
        <fullName evidence="3">Prefoldin subunit 1</fullName>
    </submittedName>
</protein>
<dbReference type="Pfam" id="PF01920">
    <property type="entry name" value="Prefoldin_2"/>
    <property type="match status" value="1"/>
</dbReference>
<reference evidence="4" key="1">
    <citation type="submission" date="2019-03" db="EMBL/GenBank/DDBJ databases">
        <title>Snf2 controls pulcherriminic acid biosynthesis and connects pigmentation and antifungal activity of the yeast Metschnikowia pulcherrima.</title>
        <authorList>
            <person name="Gore-Lloyd D."/>
            <person name="Sumann I."/>
            <person name="Brachmann A.O."/>
            <person name="Schneeberger K."/>
            <person name="Ortiz-Merino R.A."/>
            <person name="Moreno-Beltran M."/>
            <person name="Schlaefli M."/>
            <person name="Kirner P."/>
            <person name="Santos Kron A."/>
            <person name="Wolfe K.H."/>
            <person name="Piel J."/>
            <person name="Ahrens C.H."/>
            <person name="Henk D."/>
            <person name="Freimoser F.M."/>
        </authorList>
    </citation>
    <scope>NUCLEOTIDE SEQUENCE [LARGE SCALE GENOMIC DNA]</scope>
    <source>
        <strain evidence="4">APC 1.2</strain>
    </source>
</reference>
<evidence type="ECO:0000256" key="2">
    <source>
        <dbReference type="ARBA" id="ARBA00023186"/>
    </source>
</evidence>
<dbReference type="GO" id="GO:0051082">
    <property type="term" value="F:unfolded protein binding"/>
    <property type="evidence" value="ECO:0007669"/>
    <property type="project" value="InterPro"/>
</dbReference>
<organism evidence="3 4">
    <name type="scientific">Metschnikowia aff. pulcherrima</name>
    <dbReference type="NCBI Taxonomy" id="2163413"/>
    <lineage>
        <taxon>Eukaryota</taxon>
        <taxon>Fungi</taxon>
        <taxon>Dikarya</taxon>
        <taxon>Ascomycota</taxon>
        <taxon>Saccharomycotina</taxon>
        <taxon>Pichiomycetes</taxon>
        <taxon>Metschnikowiaceae</taxon>
        <taxon>Metschnikowia</taxon>
    </lineage>
</organism>
<comment type="similarity">
    <text evidence="1">Belongs to the prefoldin subunit beta family.</text>
</comment>
<dbReference type="PANTHER" id="PTHR20903:SF0">
    <property type="entry name" value="PREFOLDIN SUBUNIT 1"/>
    <property type="match status" value="1"/>
</dbReference>